<gene>
    <name evidence="10" type="ORF">G647_08075</name>
</gene>
<dbReference type="InterPro" id="IPR002328">
    <property type="entry name" value="ADH_Zn_CS"/>
</dbReference>
<evidence type="ECO:0000259" key="9">
    <source>
        <dbReference type="SMART" id="SM00829"/>
    </source>
</evidence>
<reference evidence="10 11" key="1">
    <citation type="submission" date="2013-03" db="EMBL/GenBank/DDBJ databases">
        <title>The Genome Sequence of Cladophialophora carrionii CBS 160.54.</title>
        <authorList>
            <consortium name="The Broad Institute Genomics Platform"/>
            <person name="Cuomo C."/>
            <person name="de Hoog S."/>
            <person name="Gorbushina A."/>
            <person name="Walker B."/>
            <person name="Young S.K."/>
            <person name="Zeng Q."/>
            <person name="Gargeya S."/>
            <person name="Fitzgerald M."/>
            <person name="Haas B."/>
            <person name="Abouelleil A."/>
            <person name="Allen A.W."/>
            <person name="Alvarado L."/>
            <person name="Arachchi H.M."/>
            <person name="Berlin A.M."/>
            <person name="Chapman S.B."/>
            <person name="Gainer-Dewar J."/>
            <person name="Goldberg J."/>
            <person name="Griggs A."/>
            <person name="Gujja S."/>
            <person name="Hansen M."/>
            <person name="Howarth C."/>
            <person name="Imamovic A."/>
            <person name="Ireland A."/>
            <person name="Larimer J."/>
            <person name="McCowan C."/>
            <person name="Murphy C."/>
            <person name="Pearson M."/>
            <person name="Poon T.W."/>
            <person name="Priest M."/>
            <person name="Roberts A."/>
            <person name="Saif S."/>
            <person name="Shea T."/>
            <person name="Sisk P."/>
            <person name="Sykes S."/>
            <person name="Wortman J."/>
            <person name="Nusbaum C."/>
            <person name="Birren B."/>
        </authorList>
    </citation>
    <scope>NUCLEOTIDE SEQUENCE [LARGE SCALE GENOMIC DNA]</scope>
    <source>
        <strain evidence="10 11">CBS 160.54</strain>
    </source>
</reference>
<dbReference type="Gene3D" id="3.40.50.720">
    <property type="entry name" value="NAD(P)-binding Rossmann-like Domain"/>
    <property type="match status" value="1"/>
</dbReference>
<dbReference type="InterPro" id="IPR011032">
    <property type="entry name" value="GroES-like_sf"/>
</dbReference>
<dbReference type="Pfam" id="PF08240">
    <property type="entry name" value="ADH_N"/>
    <property type="match status" value="1"/>
</dbReference>
<dbReference type="EMBL" id="KB822707">
    <property type="protein sequence ID" value="ETI21728.1"/>
    <property type="molecule type" value="Genomic_DNA"/>
</dbReference>
<name>V9D601_9EURO</name>
<dbReference type="PANTHER" id="PTHR42940">
    <property type="entry name" value="ALCOHOL DEHYDROGENASE 1-RELATED"/>
    <property type="match status" value="1"/>
</dbReference>
<dbReference type="InterPro" id="IPR020843">
    <property type="entry name" value="ER"/>
</dbReference>
<keyword evidence="4 8" id="KW-0479">Metal-binding</keyword>
<evidence type="ECO:0000313" key="11">
    <source>
        <dbReference type="Proteomes" id="UP000030678"/>
    </source>
</evidence>
<dbReference type="PROSITE" id="PS00059">
    <property type="entry name" value="ADH_ZINC"/>
    <property type="match status" value="1"/>
</dbReference>
<dbReference type="OrthoDB" id="1879366at2759"/>
<evidence type="ECO:0000256" key="3">
    <source>
        <dbReference type="ARBA" id="ARBA00013190"/>
    </source>
</evidence>
<keyword evidence="7" id="KW-0520">NAD</keyword>
<evidence type="ECO:0000256" key="5">
    <source>
        <dbReference type="ARBA" id="ARBA00022833"/>
    </source>
</evidence>
<dbReference type="EC" id="1.1.1.1" evidence="3"/>
<evidence type="ECO:0000256" key="6">
    <source>
        <dbReference type="ARBA" id="ARBA00023002"/>
    </source>
</evidence>
<dbReference type="InterPro" id="IPR013154">
    <property type="entry name" value="ADH-like_N"/>
</dbReference>
<dbReference type="FunFam" id="3.40.50.720:FF:000039">
    <property type="entry name" value="Alcohol dehydrogenase AdhP"/>
    <property type="match status" value="1"/>
</dbReference>
<dbReference type="HOGENOM" id="CLU_026673_20_1_1"/>
<dbReference type="VEuPathDB" id="FungiDB:G647_08075"/>
<dbReference type="GO" id="GO:0004022">
    <property type="term" value="F:alcohol dehydrogenase (NAD+) activity"/>
    <property type="evidence" value="ECO:0007669"/>
    <property type="project" value="UniProtKB-EC"/>
</dbReference>
<evidence type="ECO:0000256" key="7">
    <source>
        <dbReference type="ARBA" id="ARBA00023027"/>
    </source>
</evidence>
<keyword evidence="6" id="KW-0560">Oxidoreductase</keyword>
<dbReference type="InterPro" id="IPR013149">
    <property type="entry name" value="ADH-like_C"/>
</dbReference>
<dbReference type="Pfam" id="PF00107">
    <property type="entry name" value="ADH_zinc_N"/>
    <property type="match status" value="1"/>
</dbReference>
<dbReference type="Gene3D" id="3.90.180.10">
    <property type="entry name" value="Medium-chain alcohol dehydrogenases, catalytic domain"/>
    <property type="match status" value="1"/>
</dbReference>
<evidence type="ECO:0000313" key="10">
    <source>
        <dbReference type="EMBL" id="ETI21728.1"/>
    </source>
</evidence>
<comment type="cofactor">
    <cofactor evidence="1 8">
        <name>Zn(2+)</name>
        <dbReference type="ChEBI" id="CHEBI:29105"/>
    </cofactor>
</comment>
<dbReference type="AlphaFoldDB" id="V9D601"/>
<dbReference type="InterPro" id="IPR036291">
    <property type="entry name" value="NAD(P)-bd_dom_sf"/>
</dbReference>
<dbReference type="PANTHER" id="PTHR42940:SF3">
    <property type="entry name" value="ALCOHOL DEHYDROGENASE 1-RELATED"/>
    <property type="match status" value="1"/>
</dbReference>
<protein>
    <recommendedName>
        <fullName evidence="3">alcohol dehydrogenase</fullName>
        <ecNumber evidence="3">1.1.1.1</ecNumber>
    </recommendedName>
</protein>
<dbReference type="SUPFAM" id="SSF51735">
    <property type="entry name" value="NAD(P)-binding Rossmann-fold domains"/>
    <property type="match status" value="1"/>
</dbReference>
<accession>V9D601</accession>
<dbReference type="SMART" id="SM00829">
    <property type="entry name" value="PKS_ER"/>
    <property type="match status" value="1"/>
</dbReference>
<dbReference type="GO" id="GO:0005737">
    <property type="term" value="C:cytoplasm"/>
    <property type="evidence" value="ECO:0007669"/>
    <property type="project" value="TreeGrafter"/>
</dbReference>
<comment type="similarity">
    <text evidence="2 8">Belongs to the zinc-containing alcohol dehydrogenase family.</text>
</comment>
<dbReference type="SUPFAM" id="SSF50129">
    <property type="entry name" value="GroES-like"/>
    <property type="match status" value="1"/>
</dbReference>
<organism evidence="10 11">
    <name type="scientific">Cladophialophora carrionii CBS 160.54</name>
    <dbReference type="NCBI Taxonomy" id="1279043"/>
    <lineage>
        <taxon>Eukaryota</taxon>
        <taxon>Fungi</taxon>
        <taxon>Dikarya</taxon>
        <taxon>Ascomycota</taxon>
        <taxon>Pezizomycotina</taxon>
        <taxon>Eurotiomycetes</taxon>
        <taxon>Chaetothyriomycetidae</taxon>
        <taxon>Chaetothyriales</taxon>
        <taxon>Herpotrichiellaceae</taxon>
        <taxon>Cladophialophora</taxon>
    </lineage>
</organism>
<dbReference type="GeneID" id="19986568"/>
<evidence type="ECO:0000256" key="4">
    <source>
        <dbReference type="ARBA" id="ARBA00022723"/>
    </source>
</evidence>
<dbReference type="RefSeq" id="XP_008730609.1">
    <property type="nucleotide sequence ID" value="XM_008732387.1"/>
</dbReference>
<sequence length="375" mass="39528">MTIPSTHKVAILVRHEDGAYHFEAKTVPIPEIGPRDLLVRLSVTGVCGSDFHLAAGHLGPTCDILGHEGVGRVVKLGSAVDPSFVNVGTRVGLGWVRDVCEECYCCMSPGGEGRCMAKLCSGLRRDGTFAEYAVVPSRYIIRIPEDVPDDLVAPILCGGVTAYKAIKVSEAVPGRWMLISGAGGGVGALGVQYAKSMGYRVIAIDLGDADRKREYCLKLGAEAYFDAREVDAAKIQSLTGDGAAAVLVMANTGKAYQAALDFVAPLGTVVCVGIPAYEDKVSFHPTLGINKGVRIIGSAVGTRKDIWEAIEFVQRGAVKPAVEMASLDDLSEIAKNFGKVSELVTSVAISLRSTQTSGKYVIRLGDEATGQPNGA</sequence>
<evidence type="ECO:0000256" key="8">
    <source>
        <dbReference type="RuleBase" id="RU361277"/>
    </source>
</evidence>
<dbReference type="CDD" id="cd08297">
    <property type="entry name" value="CAD3"/>
    <property type="match status" value="1"/>
</dbReference>
<evidence type="ECO:0000256" key="2">
    <source>
        <dbReference type="ARBA" id="ARBA00008072"/>
    </source>
</evidence>
<evidence type="ECO:0000256" key="1">
    <source>
        <dbReference type="ARBA" id="ARBA00001947"/>
    </source>
</evidence>
<feature type="domain" description="Enoyl reductase (ER)" evidence="9">
    <location>
        <begin position="18"/>
        <end position="362"/>
    </location>
</feature>
<keyword evidence="5 8" id="KW-0862">Zinc</keyword>
<dbReference type="Proteomes" id="UP000030678">
    <property type="component" value="Unassembled WGS sequence"/>
</dbReference>
<dbReference type="GO" id="GO:0008270">
    <property type="term" value="F:zinc ion binding"/>
    <property type="evidence" value="ECO:0007669"/>
    <property type="project" value="InterPro"/>
</dbReference>
<proteinExistence type="inferred from homology"/>